<dbReference type="EMBL" id="NOZR01000003">
    <property type="protein sequence ID" value="OYN81623.1"/>
    <property type="molecule type" value="Genomic_DNA"/>
</dbReference>
<keyword evidence="1" id="KW-0732">Signal</keyword>
<name>A0A255E0Q9_9MYCO</name>
<feature type="signal peptide" evidence="1">
    <location>
        <begin position="1"/>
        <end position="20"/>
    </location>
</feature>
<sequence>MLIGALGVSVLSAFAAPAVASADPWLPYWSGPEHPVRHYVGDAEHPIWAFTHPFRALTP</sequence>
<gene>
    <name evidence="2" type="ORF">CG716_04445</name>
</gene>
<protein>
    <submittedName>
        <fullName evidence="2">Uncharacterized protein</fullName>
    </submittedName>
</protein>
<feature type="chain" id="PRO_5039098872" evidence="1">
    <location>
        <begin position="21"/>
        <end position="59"/>
    </location>
</feature>
<evidence type="ECO:0000313" key="3">
    <source>
        <dbReference type="Proteomes" id="UP000216063"/>
    </source>
</evidence>
<dbReference type="Proteomes" id="UP000216063">
    <property type="component" value="Unassembled WGS sequence"/>
</dbReference>
<evidence type="ECO:0000256" key="1">
    <source>
        <dbReference type="SAM" id="SignalP"/>
    </source>
</evidence>
<accession>A0A255E0Q9</accession>
<organism evidence="2 3">
    <name type="scientific">Mycolicibacterium sphagni</name>
    <dbReference type="NCBI Taxonomy" id="1786"/>
    <lineage>
        <taxon>Bacteria</taxon>
        <taxon>Bacillati</taxon>
        <taxon>Actinomycetota</taxon>
        <taxon>Actinomycetes</taxon>
        <taxon>Mycobacteriales</taxon>
        <taxon>Mycobacteriaceae</taxon>
        <taxon>Mycolicibacterium</taxon>
    </lineage>
</organism>
<evidence type="ECO:0000313" key="2">
    <source>
        <dbReference type="EMBL" id="OYN81623.1"/>
    </source>
</evidence>
<reference evidence="2 3" key="1">
    <citation type="submission" date="2017-07" db="EMBL/GenBank/DDBJ databases">
        <title>The new phylogeny of genus Mycobacterium.</title>
        <authorList>
            <person name="Tortoli E."/>
            <person name="Trovato A."/>
            <person name="Cirillo D.M."/>
        </authorList>
    </citation>
    <scope>NUCLEOTIDE SEQUENCE [LARGE SCALE GENOMIC DNA]</scope>
    <source>
        <strain evidence="2 3">ATCC 33027</strain>
    </source>
</reference>
<proteinExistence type="predicted"/>
<keyword evidence="3" id="KW-1185">Reference proteome</keyword>
<dbReference type="AlphaFoldDB" id="A0A255E0Q9"/>
<comment type="caution">
    <text evidence="2">The sequence shown here is derived from an EMBL/GenBank/DDBJ whole genome shotgun (WGS) entry which is preliminary data.</text>
</comment>